<evidence type="ECO:0000313" key="2">
    <source>
        <dbReference type="EMBL" id="QHS01642.1"/>
    </source>
</evidence>
<evidence type="ECO:0000313" key="3">
    <source>
        <dbReference type="Proteomes" id="UP000465071"/>
    </source>
</evidence>
<dbReference type="EMBL" id="MN882610">
    <property type="protein sequence ID" value="QHS01642.1"/>
    <property type="molecule type" value="Genomic_DNA"/>
</dbReference>
<keyword evidence="3" id="KW-1185">Reference proteome</keyword>
<accession>A0A6B9Y132</accession>
<dbReference type="Proteomes" id="UP000465071">
    <property type="component" value="Segment"/>
</dbReference>
<reference evidence="3" key="1">
    <citation type="submission" date="2019-12" db="EMBL/GenBank/DDBJ databases">
        <authorList>
            <person name="Wang K."/>
            <person name="Tamayo M.G."/>
            <person name="Penner T.V."/>
            <person name="Cook B.W.M."/>
            <person name="Court D.A."/>
            <person name="Theriault S.S."/>
        </authorList>
    </citation>
    <scope>NUCLEOTIDE SEQUENCE [LARGE SCALE GENOMIC DNA]</scope>
</reference>
<protein>
    <recommendedName>
        <fullName evidence="1">DUF7367 domain-containing protein</fullName>
    </recommendedName>
</protein>
<feature type="domain" description="DUF7367" evidence="1">
    <location>
        <begin position="1"/>
        <end position="99"/>
    </location>
</feature>
<dbReference type="Pfam" id="PF24075">
    <property type="entry name" value="DUF7367"/>
    <property type="match status" value="1"/>
</dbReference>
<dbReference type="InterPro" id="IPR055791">
    <property type="entry name" value="DUF7367"/>
</dbReference>
<sequence length="105" mass="11799">MVMSDNSIVNLDNLALVVMEAGIRKAKNSTHDADRKRAYAQAVKSIAVQIKNNQALTPEQQESVLNLIYHDQTHKASMGNMRKILREIGSTLEYKQHEVLPNAKL</sequence>
<evidence type="ECO:0000259" key="1">
    <source>
        <dbReference type="Pfam" id="PF24075"/>
    </source>
</evidence>
<proteinExistence type="predicted"/>
<name>A0A6B9Y132_9CAUD</name>
<organism evidence="2 3">
    <name type="scientific">Enterobacter phage vB_EclM_CIP9</name>
    <dbReference type="NCBI Taxonomy" id="2696340"/>
    <lineage>
        <taxon>Viruses</taxon>
        <taxon>Duplodnaviria</taxon>
        <taxon>Heunggongvirae</taxon>
        <taxon>Uroviricota</taxon>
        <taxon>Caudoviricetes</taxon>
        <taxon>Pantevenvirales</taxon>
        <taxon>Straboviridae</taxon>
        <taxon>Tevenvirinae</taxon>
        <taxon>Kanagawavirus</taxon>
        <taxon>Kanagawavirus cipnine</taxon>
    </lineage>
</organism>
<gene>
    <name evidence="2" type="ORF">CPT_CIP9_106</name>
</gene>